<dbReference type="Proteomes" id="UP000585474">
    <property type="component" value="Unassembled WGS sequence"/>
</dbReference>
<name>A0A7J0FCG1_9ERIC</name>
<accession>A0A7J0FCG1</accession>
<evidence type="ECO:0000313" key="2">
    <source>
        <dbReference type="Proteomes" id="UP000585474"/>
    </source>
</evidence>
<comment type="caution">
    <text evidence="1">The sequence shown here is derived from an EMBL/GenBank/DDBJ whole genome shotgun (WGS) entry which is preliminary data.</text>
</comment>
<organism evidence="1 2">
    <name type="scientific">Actinidia rufa</name>
    <dbReference type="NCBI Taxonomy" id="165716"/>
    <lineage>
        <taxon>Eukaryota</taxon>
        <taxon>Viridiplantae</taxon>
        <taxon>Streptophyta</taxon>
        <taxon>Embryophyta</taxon>
        <taxon>Tracheophyta</taxon>
        <taxon>Spermatophyta</taxon>
        <taxon>Magnoliopsida</taxon>
        <taxon>eudicotyledons</taxon>
        <taxon>Gunneridae</taxon>
        <taxon>Pentapetalae</taxon>
        <taxon>asterids</taxon>
        <taxon>Ericales</taxon>
        <taxon>Actinidiaceae</taxon>
        <taxon>Actinidia</taxon>
    </lineage>
</organism>
<gene>
    <name evidence="1" type="ORF">Acr_11g0006900</name>
</gene>
<keyword evidence="2" id="KW-1185">Reference proteome</keyword>
<sequence>MANIKHKPVTEKGKERLISWVRGKKLKITLDTFAEVFGLPRIEIPKFEFSDVGMLDLDAIFRELLRDDGIWDDEVQCNKTCLKDRYHKAYDVYGIMCCT</sequence>
<protein>
    <submittedName>
        <fullName evidence="1">Uncharacterized protein</fullName>
    </submittedName>
</protein>
<dbReference type="AlphaFoldDB" id="A0A7J0FCG1"/>
<evidence type="ECO:0000313" key="1">
    <source>
        <dbReference type="EMBL" id="GFY96384.1"/>
    </source>
</evidence>
<proteinExistence type="predicted"/>
<reference evidence="1 2" key="1">
    <citation type="submission" date="2019-07" db="EMBL/GenBank/DDBJ databases">
        <title>De Novo Assembly of kiwifruit Actinidia rufa.</title>
        <authorList>
            <person name="Sugita-Konishi S."/>
            <person name="Sato K."/>
            <person name="Mori E."/>
            <person name="Abe Y."/>
            <person name="Kisaki G."/>
            <person name="Hamano K."/>
            <person name="Suezawa K."/>
            <person name="Otani M."/>
            <person name="Fukuda T."/>
            <person name="Manabe T."/>
            <person name="Gomi K."/>
            <person name="Tabuchi M."/>
            <person name="Akimitsu K."/>
            <person name="Kataoka I."/>
        </authorList>
    </citation>
    <scope>NUCLEOTIDE SEQUENCE [LARGE SCALE GENOMIC DNA]</scope>
    <source>
        <strain evidence="2">cv. Fuchu</strain>
    </source>
</reference>
<dbReference type="EMBL" id="BJWL01000011">
    <property type="protein sequence ID" value="GFY96384.1"/>
    <property type="molecule type" value="Genomic_DNA"/>
</dbReference>